<organism evidence="1 2">
    <name type="scientific">Nocardia ninae NBRC 108245</name>
    <dbReference type="NCBI Taxonomy" id="1210091"/>
    <lineage>
        <taxon>Bacteria</taxon>
        <taxon>Bacillati</taxon>
        <taxon>Actinomycetota</taxon>
        <taxon>Actinomycetes</taxon>
        <taxon>Mycobacteriales</taxon>
        <taxon>Nocardiaceae</taxon>
        <taxon>Nocardia</taxon>
    </lineage>
</organism>
<gene>
    <name evidence="1" type="ORF">NN4_27040</name>
</gene>
<name>A0A511MBY7_9NOCA</name>
<keyword evidence="2" id="KW-1185">Reference proteome</keyword>
<dbReference type="EMBL" id="BJXA01000014">
    <property type="protein sequence ID" value="GEM38185.1"/>
    <property type="molecule type" value="Genomic_DNA"/>
</dbReference>
<dbReference type="Proteomes" id="UP000321424">
    <property type="component" value="Unassembled WGS sequence"/>
</dbReference>
<reference evidence="1 2" key="1">
    <citation type="submission" date="2019-07" db="EMBL/GenBank/DDBJ databases">
        <title>Whole genome shotgun sequence of Nocardia ninae NBRC 108245.</title>
        <authorList>
            <person name="Hosoyama A."/>
            <person name="Uohara A."/>
            <person name="Ohji S."/>
            <person name="Ichikawa N."/>
        </authorList>
    </citation>
    <scope>NUCLEOTIDE SEQUENCE [LARGE SCALE GENOMIC DNA]</scope>
    <source>
        <strain evidence="1 2">NBRC 108245</strain>
    </source>
</reference>
<dbReference type="AlphaFoldDB" id="A0A511MBY7"/>
<sequence length="216" mass="23176">MPQYREIIHVAAVGDDRISTHLGPLLMRMSKALSVAGTRRRFGPLDREPDSTYIHDVQTVEDLVAALQHSSTITLVTGHGGWGTGSDWKIGHGEYSPLISIGDLAPLVGQIPTKMLIVSACHATNAASQWRSLLANDGVLVAVEGPIQVVDAARWLTTLLSALAAYGGKREEPLTAAQLSAAFDTARGCLQLQQGASGIKNRRPAFEPVSLVFRKF</sequence>
<comment type="caution">
    <text evidence="1">The sequence shown here is derived from an EMBL/GenBank/DDBJ whole genome shotgun (WGS) entry which is preliminary data.</text>
</comment>
<proteinExistence type="predicted"/>
<protein>
    <submittedName>
        <fullName evidence="1">Uncharacterized protein</fullName>
    </submittedName>
</protein>
<accession>A0A511MBY7</accession>
<evidence type="ECO:0000313" key="2">
    <source>
        <dbReference type="Proteomes" id="UP000321424"/>
    </source>
</evidence>
<evidence type="ECO:0000313" key="1">
    <source>
        <dbReference type="EMBL" id="GEM38185.1"/>
    </source>
</evidence>